<evidence type="ECO:0000313" key="3">
    <source>
        <dbReference type="Proteomes" id="UP000077755"/>
    </source>
</evidence>
<accession>A0A166AQY4</accession>
<dbReference type="Proteomes" id="UP000077755">
    <property type="component" value="Chromosome 3"/>
</dbReference>
<reference evidence="2" key="2">
    <citation type="submission" date="2022-03" db="EMBL/GenBank/DDBJ databases">
        <title>Draft title - Genomic analysis of global carrot germplasm unveils the trajectory of domestication and the origin of high carotenoid orange carrot.</title>
        <authorList>
            <person name="Iorizzo M."/>
            <person name="Ellison S."/>
            <person name="Senalik D."/>
            <person name="Macko-Podgorni A."/>
            <person name="Grzebelus D."/>
            <person name="Bostan H."/>
            <person name="Rolling W."/>
            <person name="Curaba J."/>
            <person name="Simon P."/>
        </authorList>
    </citation>
    <scope>NUCLEOTIDE SEQUENCE</scope>
    <source>
        <tissue evidence="2">Leaf</tissue>
    </source>
</reference>
<dbReference type="AlphaFoldDB" id="A0A166AQY4"/>
<feature type="domain" description="Replication protein A 70 kDa DNA-binding subunit B/D first OB fold" evidence="1">
    <location>
        <begin position="6"/>
        <end position="107"/>
    </location>
</feature>
<dbReference type="Gene3D" id="2.40.50.140">
    <property type="entry name" value="Nucleic acid-binding proteins"/>
    <property type="match status" value="1"/>
</dbReference>
<proteinExistence type="predicted"/>
<protein>
    <recommendedName>
        <fullName evidence="1">Replication protein A 70 kDa DNA-binding subunit B/D first OB fold domain-containing protein</fullName>
    </recommendedName>
</protein>
<name>A0A166AQY4_DAUCS</name>
<gene>
    <name evidence="2" type="ORF">DCAR_0311857</name>
</gene>
<dbReference type="Gramene" id="KZN01658">
    <property type="protein sequence ID" value="KZN01658"/>
    <property type="gene ID" value="DCAR_010412"/>
</dbReference>
<organism evidence="2 3">
    <name type="scientific">Daucus carota subsp. sativus</name>
    <name type="common">Carrot</name>
    <dbReference type="NCBI Taxonomy" id="79200"/>
    <lineage>
        <taxon>Eukaryota</taxon>
        <taxon>Viridiplantae</taxon>
        <taxon>Streptophyta</taxon>
        <taxon>Embryophyta</taxon>
        <taxon>Tracheophyta</taxon>
        <taxon>Spermatophyta</taxon>
        <taxon>Magnoliopsida</taxon>
        <taxon>eudicotyledons</taxon>
        <taxon>Gunneridae</taxon>
        <taxon>Pentapetalae</taxon>
        <taxon>asterids</taxon>
        <taxon>campanulids</taxon>
        <taxon>Apiales</taxon>
        <taxon>Apiaceae</taxon>
        <taxon>Apioideae</taxon>
        <taxon>Scandiceae</taxon>
        <taxon>Daucinae</taxon>
        <taxon>Daucus</taxon>
        <taxon>Daucus sect. Daucus</taxon>
    </lineage>
</organism>
<keyword evidence="3" id="KW-1185">Reference proteome</keyword>
<dbReference type="EMBL" id="CP093345">
    <property type="protein sequence ID" value="WOG92584.1"/>
    <property type="molecule type" value="Genomic_DNA"/>
</dbReference>
<sequence>MQEDTFRSLKNLKIPGMYEYQIKVIVTRVWSGGTYNRNGRTGMNMFLTDIKDNRMHCWLPSTLTLVFNEDFVEVESYIIKNFMVSTYKGKYRCCDDQFHIILMDSTIAYNLNNGNTVKANEIFKFTKLSTIDTSCFQDEYCIDVIGLLKERKPLDFLVKENNEEEPILDFILKQNWYYNNNKHKNDDAGTSGC</sequence>
<dbReference type="InterPro" id="IPR003871">
    <property type="entry name" value="RFA1B/D_OB_1st"/>
</dbReference>
<dbReference type="Pfam" id="PF02721">
    <property type="entry name" value="DUF223"/>
    <property type="match status" value="1"/>
</dbReference>
<evidence type="ECO:0000259" key="1">
    <source>
        <dbReference type="Pfam" id="PF02721"/>
    </source>
</evidence>
<evidence type="ECO:0000313" key="2">
    <source>
        <dbReference type="EMBL" id="WOG92584.1"/>
    </source>
</evidence>
<dbReference type="SUPFAM" id="SSF50249">
    <property type="entry name" value="Nucleic acid-binding proteins"/>
    <property type="match status" value="1"/>
</dbReference>
<reference evidence="2" key="1">
    <citation type="journal article" date="2016" name="Nat. Genet.">
        <title>A high-quality carrot genome assembly provides new insights into carotenoid accumulation and asterid genome evolution.</title>
        <authorList>
            <person name="Iorizzo M."/>
            <person name="Ellison S."/>
            <person name="Senalik D."/>
            <person name="Zeng P."/>
            <person name="Satapoomin P."/>
            <person name="Huang J."/>
            <person name="Bowman M."/>
            <person name="Iovene M."/>
            <person name="Sanseverino W."/>
            <person name="Cavagnaro P."/>
            <person name="Yildiz M."/>
            <person name="Macko-Podgorni A."/>
            <person name="Moranska E."/>
            <person name="Grzebelus E."/>
            <person name="Grzebelus D."/>
            <person name="Ashrafi H."/>
            <person name="Zheng Z."/>
            <person name="Cheng S."/>
            <person name="Spooner D."/>
            <person name="Van Deynze A."/>
            <person name="Simon P."/>
        </authorList>
    </citation>
    <scope>NUCLEOTIDE SEQUENCE</scope>
    <source>
        <tissue evidence="2">Leaf</tissue>
    </source>
</reference>
<dbReference type="InterPro" id="IPR012340">
    <property type="entry name" value="NA-bd_OB-fold"/>
</dbReference>